<evidence type="ECO:0000313" key="3">
    <source>
        <dbReference type="Proteomes" id="UP000244441"/>
    </source>
</evidence>
<dbReference type="KEGG" id="cate:C2869_18000"/>
<feature type="transmembrane region" description="Helical" evidence="1">
    <location>
        <begin position="135"/>
        <end position="159"/>
    </location>
</feature>
<dbReference type="AlphaFoldDB" id="A0A2S0VVF6"/>
<dbReference type="InterPro" id="IPR005240">
    <property type="entry name" value="DUF389"/>
</dbReference>
<reference evidence="2 3" key="1">
    <citation type="submission" date="2018-01" db="EMBL/GenBank/DDBJ databases">
        <title>Genome sequence of a Cantenovulum-like bacteria.</title>
        <authorList>
            <person name="Tan W.R."/>
            <person name="Lau N.-S."/>
            <person name="Go F."/>
            <person name="Amirul A.-A.A."/>
        </authorList>
    </citation>
    <scope>NUCLEOTIDE SEQUENCE [LARGE SCALE GENOMIC DNA]</scope>
    <source>
        <strain evidence="2 3">CCB-QB4</strain>
    </source>
</reference>
<feature type="transmembrane region" description="Helical" evidence="1">
    <location>
        <begin position="258"/>
        <end position="283"/>
    </location>
</feature>
<sequence>MKYVEVIADQKSLDTVKSISEKVKAKDFRQSQVNEDGSQQMRLLVDDASLQNTLDLLQHVLGAQPSAKIFVMPIEAYLPKSNGVVKTKNRSQSIARESMYQEIEKGAQCDANFFLLVFLSTVVAAIGLLENNVAVVIGAMVIAPLLGPNLALSLGTALGDLELMQKSVKTLVLGISLAFVMSILIAICWPSSIYSHELLSRTDASLDSVALALASGAAATLSLTTGLSGVLVGVMVAVALLPPTVTAGIMLGNGDLKLAGGALLLLAINIVSVNVASKAVFHFKGVRPRTWLEKEKAKQAMRRYLIGWLVTLLALSVIIYFK</sequence>
<feature type="transmembrane region" description="Helical" evidence="1">
    <location>
        <begin position="171"/>
        <end position="192"/>
    </location>
</feature>
<dbReference type="OrthoDB" id="9790659at2"/>
<evidence type="ECO:0000313" key="2">
    <source>
        <dbReference type="EMBL" id="AWB68188.1"/>
    </source>
</evidence>
<dbReference type="Pfam" id="PF04087">
    <property type="entry name" value="DUF389"/>
    <property type="match status" value="1"/>
</dbReference>
<keyword evidence="1" id="KW-1133">Transmembrane helix</keyword>
<keyword evidence="3" id="KW-1185">Reference proteome</keyword>
<dbReference type="RefSeq" id="WP_108604252.1">
    <property type="nucleotide sequence ID" value="NZ_CP026604.1"/>
</dbReference>
<dbReference type="PANTHER" id="PTHR20992:SF9">
    <property type="entry name" value="AT15442P-RELATED"/>
    <property type="match status" value="1"/>
</dbReference>
<protein>
    <submittedName>
        <fullName evidence="2">TIGR00341 family protein</fullName>
    </submittedName>
</protein>
<feature type="transmembrane region" description="Helical" evidence="1">
    <location>
        <begin position="304"/>
        <end position="321"/>
    </location>
</feature>
<organism evidence="2 3">
    <name type="scientific">Saccharobesus litoralis</name>
    <dbReference type="NCBI Taxonomy" id="2172099"/>
    <lineage>
        <taxon>Bacteria</taxon>
        <taxon>Pseudomonadati</taxon>
        <taxon>Pseudomonadota</taxon>
        <taxon>Gammaproteobacteria</taxon>
        <taxon>Alteromonadales</taxon>
        <taxon>Alteromonadaceae</taxon>
        <taxon>Saccharobesus</taxon>
    </lineage>
</organism>
<proteinExistence type="predicted"/>
<keyword evidence="1" id="KW-0812">Transmembrane</keyword>
<feature type="transmembrane region" description="Helical" evidence="1">
    <location>
        <begin position="204"/>
        <end position="223"/>
    </location>
</feature>
<dbReference type="PANTHER" id="PTHR20992">
    <property type="entry name" value="AT15442P-RELATED"/>
    <property type="match status" value="1"/>
</dbReference>
<dbReference type="NCBIfam" id="TIGR00341">
    <property type="entry name" value="TIGR00341 family protein"/>
    <property type="match status" value="1"/>
</dbReference>
<dbReference type="Proteomes" id="UP000244441">
    <property type="component" value="Chromosome"/>
</dbReference>
<feature type="transmembrane region" description="Helical" evidence="1">
    <location>
        <begin position="230"/>
        <end position="252"/>
    </location>
</feature>
<name>A0A2S0VVF6_9ALTE</name>
<feature type="transmembrane region" description="Helical" evidence="1">
    <location>
        <begin position="111"/>
        <end position="129"/>
    </location>
</feature>
<keyword evidence="1" id="KW-0472">Membrane</keyword>
<gene>
    <name evidence="2" type="ORF">C2869_18000</name>
</gene>
<evidence type="ECO:0000256" key="1">
    <source>
        <dbReference type="SAM" id="Phobius"/>
    </source>
</evidence>
<accession>A0A2S0VVF6</accession>
<dbReference type="EMBL" id="CP026604">
    <property type="protein sequence ID" value="AWB68188.1"/>
    <property type="molecule type" value="Genomic_DNA"/>
</dbReference>